<sequence>MSHASLFDLTGRHALVTGGADGLGAGIARALARAGARVGVIDIAPVPDAVLAKWSAEGQPVFARQADLADRDALHSATHDVLQRFDGRIDILVNNAGHQFRAPGHTHSIEDWDATLALNVTAAFLMSQIIGRTMIERRAGKIINLASIRSFAGSTGALAYGVSKGGVAQLTRSLACDWAPFGVQVNAIAPGFMRTALTDALAGDAAAVERTLERIPARRWGTPDDLAGLAVFLASAASDYVNGAIIPCDGGFLAN</sequence>
<reference evidence="3 4" key="1">
    <citation type="submission" date="2018-05" db="EMBL/GenBank/DDBJ databases">
        <title>Genomic Encyclopedia of Type Strains, Phase IV (KMG-V): Genome sequencing to study the core and pangenomes of soil and plant-associated prokaryotes.</title>
        <authorList>
            <person name="Whitman W."/>
        </authorList>
    </citation>
    <scope>NUCLEOTIDE SEQUENCE [LARGE SCALE GENOMIC DNA]</scope>
    <source>
        <strain evidence="3 4">SCZa-39</strain>
    </source>
</reference>
<organism evidence="3 4">
    <name type="scientific">Paraburkholderia unamae</name>
    <dbReference type="NCBI Taxonomy" id="219649"/>
    <lineage>
        <taxon>Bacteria</taxon>
        <taxon>Pseudomonadati</taxon>
        <taxon>Pseudomonadota</taxon>
        <taxon>Betaproteobacteria</taxon>
        <taxon>Burkholderiales</taxon>
        <taxon>Burkholderiaceae</taxon>
        <taxon>Paraburkholderia</taxon>
    </lineage>
</organism>
<dbReference type="InterPro" id="IPR036291">
    <property type="entry name" value="NAD(P)-bd_dom_sf"/>
</dbReference>
<dbReference type="PROSITE" id="PS00061">
    <property type="entry name" value="ADH_SHORT"/>
    <property type="match status" value="1"/>
</dbReference>
<keyword evidence="4" id="KW-1185">Reference proteome</keyword>
<comment type="caution">
    <text evidence="3">The sequence shown here is derived from an EMBL/GenBank/DDBJ whole genome shotgun (WGS) entry which is preliminary data.</text>
</comment>
<dbReference type="Gene3D" id="3.40.50.720">
    <property type="entry name" value="NAD(P)-binding Rossmann-like Domain"/>
    <property type="match status" value="1"/>
</dbReference>
<evidence type="ECO:0000313" key="3">
    <source>
        <dbReference type="EMBL" id="PVX85548.1"/>
    </source>
</evidence>
<dbReference type="PRINTS" id="PR00080">
    <property type="entry name" value="SDRFAMILY"/>
</dbReference>
<evidence type="ECO:0000313" key="4">
    <source>
        <dbReference type="Proteomes" id="UP000245712"/>
    </source>
</evidence>
<dbReference type="Pfam" id="PF13561">
    <property type="entry name" value="adh_short_C2"/>
    <property type="match status" value="1"/>
</dbReference>
<accession>A0ABX5KSD2</accession>
<comment type="similarity">
    <text evidence="1">Belongs to the short-chain dehydrogenases/reductases (SDR) family.</text>
</comment>
<dbReference type="RefSeq" id="WP_112174945.1">
    <property type="nucleotide sequence ID" value="NZ_CAJZAT010000192.1"/>
</dbReference>
<protein>
    <submittedName>
        <fullName evidence="3">2-deoxy-D-gluconate 3-dehydrogenase</fullName>
    </submittedName>
</protein>
<dbReference type="PRINTS" id="PR00081">
    <property type="entry name" value="GDHRDH"/>
</dbReference>
<dbReference type="PANTHER" id="PTHR42760:SF5">
    <property type="entry name" value="2-DEHYDRO-3-DEOXY-D-GLUCONATE 5-DEHYDROGENASE"/>
    <property type="match status" value="1"/>
</dbReference>
<dbReference type="InterPro" id="IPR020904">
    <property type="entry name" value="Sc_DH/Rdtase_CS"/>
</dbReference>
<evidence type="ECO:0000256" key="2">
    <source>
        <dbReference type="ARBA" id="ARBA00023002"/>
    </source>
</evidence>
<gene>
    <name evidence="3" type="ORF">C7402_103125</name>
</gene>
<dbReference type="Proteomes" id="UP000245712">
    <property type="component" value="Unassembled WGS sequence"/>
</dbReference>
<dbReference type="PANTHER" id="PTHR42760">
    <property type="entry name" value="SHORT-CHAIN DEHYDROGENASES/REDUCTASES FAMILY MEMBER"/>
    <property type="match status" value="1"/>
</dbReference>
<dbReference type="SUPFAM" id="SSF51735">
    <property type="entry name" value="NAD(P)-binding Rossmann-fold domains"/>
    <property type="match status" value="1"/>
</dbReference>
<dbReference type="EMBL" id="QEOB01000003">
    <property type="protein sequence ID" value="PVX85548.1"/>
    <property type="molecule type" value="Genomic_DNA"/>
</dbReference>
<keyword evidence="2" id="KW-0560">Oxidoreductase</keyword>
<name>A0ABX5KSD2_9BURK</name>
<dbReference type="InterPro" id="IPR002347">
    <property type="entry name" value="SDR_fam"/>
</dbReference>
<proteinExistence type="inferred from homology"/>
<evidence type="ECO:0000256" key="1">
    <source>
        <dbReference type="ARBA" id="ARBA00006484"/>
    </source>
</evidence>